<dbReference type="GO" id="GO:0016705">
    <property type="term" value="F:oxidoreductase activity, acting on paired donors, with incorporation or reduction of molecular oxygen"/>
    <property type="evidence" value="ECO:0007669"/>
    <property type="project" value="InterPro"/>
</dbReference>
<gene>
    <name evidence="3" type="primary">yjiB</name>
    <name evidence="3" type="ORF">DWG14_00016</name>
</gene>
<keyword evidence="2" id="KW-0503">Monooxygenase</keyword>
<dbReference type="InterPro" id="IPR002397">
    <property type="entry name" value="Cyt_P450_B"/>
</dbReference>
<dbReference type="InterPro" id="IPR001128">
    <property type="entry name" value="Cyt_P450"/>
</dbReference>
<dbReference type="InterPro" id="IPR036396">
    <property type="entry name" value="Cyt_P450_sf"/>
</dbReference>
<dbReference type="GO" id="GO:0005506">
    <property type="term" value="F:iron ion binding"/>
    <property type="evidence" value="ECO:0007669"/>
    <property type="project" value="InterPro"/>
</dbReference>
<evidence type="ECO:0000313" key="3">
    <source>
        <dbReference type="EMBL" id="AYC35809.1"/>
    </source>
</evidence>
<dbReference type="PROSITE" id="PS00086">
    <property type="entry name" value="CYTOCHROME_P450"/>
    <property type="match status" value="1"/>
</dbReference>
<proteinExistence type="inferred from homology"/>
<evidence type="ECO:0000313" key="4">
    <source>
        <dbReference type="Proteomes" id="UP000265765"/>
    </source>
</evidence>
<evidence type="ECO:0000256" key="2">
    <source>
        <dbReference type="RuleBase" id="RU000461"/>
    </source>
</evidence>
<dbReference type="GO" id="GO:0020037">
    <property type="term" value="F:heme binding"/>
    <property type="evidence" value="ECO:0007669"/>
    <property type="project" value="InterPro"/>
</dbReference>
<keyword evidence="2" id="KW-0479">Metal-binding</keyword>
<dbReference type="InterPro" id="IPR017972">
    <property type="entry name" value="Cyt_P450_CS"/>
</dbReference>
<evidence type="ECO:0000256" key="1">
    <source>
        <dbReference type="ARBA" id="ARBA00010617"/>
    </source>
</evidence>
<dbReference type="SUPFAM" id="SSF48264">
    <property type="entry name" value="Cytochrome P450"/>
    <property type="match status" value="1"/>
</dbReference>
<dbReference type="GO" id="GO:0004497">
    <property type="term" value="F:monooxygenase activity"/>
    <property type="evidence" value="ECO:0007669"/>
    <property type="project" value="UniProtKB-KW"/>
</dbReference>
<organism evidence="3 4">
    <name type="scientific">Streptomyces griseorubiginosus</name>
    <dbReference type="NCBI Taxonomy" id="67304"/>
    <lineage>
        <taxon>Bacteria</taxon>
        <taxon>Bacillati</taxon>
        <taxon>Actinomycetota</taxon>
        <taxon>Actinomycetes</taxon>
        <taxon>Kitasatosporales</taxon>
        <taxon>Streptomycetaceae</taxon>
        <taxon>Streptomyces</taxon>
    </lineage>
</organism>
<keyword evidence="2 3" id="KW-0560">Oxidoreductase</keyword>
<reference evidence="3 4" key="1">
    <citation type="submission" date="2018-09" db="EMBL/GenBank/DDBJ databases">
        <title>Production of Trimethoprim by Streptomyces sp. 3E-1.</title>
        <authorList>
            <person name="Kang H.J."/>
            <person name="Kim S.B."/>
        </authorList>
    </citation>
    <scope>NUCLEOTIDE SEQUENCE [LARGE SCALE GENOMIC DNA]</scope>
    <source>
        <strain evidence="3 4">3E-1</strain>
    </source>
</reference>
<dbReference type="EMBL" id="CP032427">
    <property type="protein sequence ID" value="AYC35809.1"/>
    <property type="molecule type" value="Genomic_DNA"/>
</dbReference>
<dbReference type="Gene3D" id="1.10.630.10">
    <property type="entry name" value="Cytochrome P450"/>
    <property type="match status" value="1"/>
</dbReference>
<dbReference type="PANTHER" id="PTHR46696:SF1">
    <property type="entry name" value="CYTOCHROME P450 YJIB-RELATED"/>
    <property type="match status" value="1"/>
</dbReference>
<dbReference type="KEGG" id="sge:DWG14_00016"/>
<dbReference type="EC" id="1.14.-.-" evidence="3"/>
<dbReference type="PANTHER" id="PTHR46696">
    <property type="entry name" value="P450, PUTATIVE (EUROFUNG)-RELATED"/>
    <property type="match status" value="1"/>
</dbReference>
<comment type="similarity">
    <text evidence="1 2">Belongs to the cytochrome P450 family.</text>
</comment>
<dbReference type="Pfam" id="PF00067">
    <property type="entry name" value="p450"/>
    <property type="match status" value="1"/>
</dbReference>
<keyword evidence="2" id="KW-0408">Iron</keyword>
<dbReference type="Proteomes" id="UP000265765">
    <property type="component" value="Chromosome"/>
</dbReference>
<keyword evidence="2" id="KW-0349">Heme</keyword>
<name>A0AAI8PK60_9ACTN</name>
<accession>A0AAI8PK60</accession>
<dbReference type="PRINTS" id="PR00359">
    <property type="entry name" value="BP450"/>
</dbReference>
<protein>
    <submittedName>
        <fullName evidence="3">Cytochrome P450 YjiB</fullName>
        <ecNumber evidence="3">1.14.-.-</ecNumber>
    </submittedName>
</protein>
<sequence>MSNPEMTAQAGPKTSYCPYPLYAQLRQQGVAFVEEVNAFMVTRADDIDAVLRDVETFSSPDALGLPPIESRSGATKTGFYLITSDPPEHTRRRRSAARAFTARRIAPFEQQIRATFTELIEGLRGRDDVDFVADFAIKLPIAVIATVLGVPEADTVEMRRLSEKVLASLTSSPDLGGFIRACEEFGALLAPALEAAAGVGQETTILQTIAASGLDAEDATRFVLELLFADNVTTADAISSSVRLLAEDPWLADQLRQDPSRLATFVKESLRLESPVQGLFRTATRDTELGGTPIPAGARLLVSFGAGNRDARLTERPAEINLDRVSPHAHLAFGRGEHTCLGHALARLEARTALEVLLHTVRRFELAVAPEQLDYQPGLTVRHLQSLPVRLYWS</sequence>
<dbReference type="AlphaFoldDB" id="A0AAI8PK60"/>